<comment type="caution">
    <text evidence="2">The sequence shown here is derived from an EMBL/GenBank/DDBJ whole genome shotgun (WGS) entry which is preliminary data.</text>
</comment>
<gene>
    <name evidence="2" type="ORF">CEPIT_LOCUS15323</name>
</gene>
<keyword evidence="3" id="KW-1185">Reference proteome</keyword>
<reference evidence="2" key="1">
    <citation type="submission" date="2022-07" db="EMBL/GenBank/DDBJ databases">
        <authorList>
            <person name="Macas J."/>
            <person name="Novak P."/>
            <person name="Neumann P."/>
        </authorList>
    </citation>
    <scope>NUCLEOTIDE SEQUENCE</scope>
</reference>
<protein>
    <submittedName>
        <fullName evidence="2">Uncharacterized protein</fullName>
    </submittedName>
</protein>
<feature type="region of interest" description="Disordered" evidence="1">
    <location>
        <begin position="1"/>
        <end position="24"/>
    </location>
</feature>
<evidence type="ECO:0000313" key="3">
    <source>
        <dbReference type="Proteomes" id="UP001152523"/>
    </source>
</evidence>
<name>A0AAV0DGX9_9ASTE</name>
<organism evidence="2 3">
    <name type="scientific">Cuscuta epithymum</name>
    <dbReference type="NCBI Taxonomy" id="186058"/>
    <lineage>
        <taxon>Eukaryota</taxon>
        <taxon>Viridiplantae</taxon>
        <taxon>Streptophyta</taxon>
        <taxon>Embryophyta</taxon>
        <taxon>Tracheophyta</taxon>
        <taxon>Spermatophyta</taxon>
        <taxon>Magnoliopsida</taxon>
        <taxon>eudicotyledons</taxon>
        <taxon>Gunneridae</taxon>
        <taxon>Pentapetalae</taxon>
        <taxon>asterids</taxon>
        <taxon>lamiids</taxon>
        <taxon>Solanales</taxon>
        <taxon>Convolvulaceae</taxon>
        <taxon>Cuscuteae</taxon>
        <taxon>Cuscuta</taxon>
        <taxon>Cuscuta subgen. Cuscuta</taxon>
    </lineage>
</organism>
<dbReference type="Proteomes" id="UP001152523">
    <property type="component" value="Unassembled WGS sequence"/>
</dbReference>
<evidence type="ECO:0000256" key="1">
    <source>
        <dbReference type="SAM" id="MobiDB-lite"/>
    </source>
</evidence>
<dbReference type="AlphaFoldDB" id="A0AAV0DGX9"/>
<dbReference type="EMBL" id="CAMAPF010000108">
    <property type="protein sequence ID" value="CAH9100526.1"/>
    <property type="molecule type" value="Genomic_DNA"/>
</dbReference>
<sequence length="62" mass="7044">MHVGDYQPENHGLQGGKETTMHKPGFTDEQWHMFVKLMENCKATSTEEKLSGPTYEDADWSG</sequence>
<evidence type="ECO:0000313" key="2">
    <source>
        <dbReference type="EMBL" id="CAH9100526.1"/>
    </source>
</evidence>
<accession>A0AAV0DGX9</accession>
<feature type="region of interest" description="Disordered" evidence="1">
    <location>
        <begin position="43"/>
        <end position="62"/>
    </location>
</feature>
<proteinExistence type="predicted"/>